<name>A0A4S4KR31_9AGAM</name>
<keyword evidence="2" id="KW-1185">Reference proteome</keyword>
<organism evidence="1 2">
    <name type="scientific">Phellinidium pouzarii</name>
    <dbReference type="NCBI Taxonomy" id="167371"/>
    <lineage>
        <taxon>Eukaryota</taxon>
        <taxon>Fungi</taxon>
        <taxon>Dikarya</taxon>
        <taxon>Basidiomycota</taxon>
        <taxon>Agaricomycotina</taxon>
        <taxon>Agaricomycetes</taxon>
        <taxon>Hymenochaetales</taxon>
        <taxon>Hymenochaetaceae</taxon>
        <taxon>Phellinidium</taxon>
    </lineage>
</organism>
<evidence type="ECO:0000313" key="2">
    <source>
        <dbReference type="Proteomes" id="UP000308199"/>
    </source>
</evidence>
<proteinExistence type="predicted"/>
<dbReference type="AlphaFoldDB" id="A0A4S4KR31"/>
<accession>A0A4S4KR31</accession>
<gene>
    <name evidence="1" type="ORF">EW145_g7293</name>
</gene>
<protein>
    <submittedName>
        <fullName evidence="1">Uncharacterized protein</fullName>
    </submittedName>
</protein>
<evidence type="ECO:0000313" key="1">
    <source>
        <dbReference type="EMBL" id="THG99299.1"/>
    </source>
</evidence>
<reference evidence="1 2" key="1">
    <citation type="submission" date="2019-02" db="EMBL/GenBank/DDBJ databases">
        <title>Genome sequencing of the rare red list fungi Phellinidium pouzarii.</title>
        <authorList>
            <person name="Buettner E."/>
            <person name="Kellner H."/>
        </authorList>
    </citation>
    <scope>NUCLEOTIDE SEQUENCE [LARGE SCALE GENOMIC DNA]</scope>
    <source>
        <strain evidence="1 2">DSM 108285</strain>
    </source>
</reference>
<dbReference type="OrthoDB" id="3233131at2759"/>
<dbReference type="EMBL" id="SGPK01000693">
    <property type="protein sequence ID" value="THG99299.1"/>
    <property type="molecule type" value="Genomic_DNA"/>
</dbReference>
<sequence>MFDYVVNSSTKEFLIINRQDAFYPPNNIMPVPFNDRLSFDKTLGAYIEFPTCSDAMLSSLTLALGVDYTVMDAVFCIVKHSSFNPSELTLHGTEDVYAHVANRRSQEAAIMTTRGVRSGLSLVPQVVIERVIEVIGDELEVESRSFATEMPSLGERTSRKKKALQKILSNASLVQRSWVQPARRALGRSLTLANSSRESLLDSLRMPLLGPWTRDLAVLAPEEDQPALFAKTLRSLLSERLTAVTSISLKARRRDILILTSIFKFLPFVKEVKLEVYHECEGFVPIPTLLFQAITSLQYLERLSLNLPDWTPTNLSAHELPSELSPMVTSPYFRSVHLFGVSPAEHISWSRNQHGGFSLTTLEKKFNHKGGSLRHYPTTTLHPIVPLLPRLDDLRLIVAESGNVALPRILKHCVDIRRLYFESDDFPSDEVLGCIPNPIEMLAFQFTMDFRRYSSNDLEPWAVLDIQLQRYLEERRFSRLRALRVYMRVRSEGLMVCSKGRYQFRVMQDIRLRRVEAICAESGIDFRFSHQPDRRGGHWID</sequence>
<dbReference type="Proteomes" id="UP000308199">
    <property type="component" value="Unassembled WGS sequence"/>
</dbReference>
<comment type="caution">
    <text evidence="1">The sequence shown here is derived from an EMBL/GenBank/DDBJ whole genome shotgun (WGS) entry which is preliminary data.</text>
</comment>